<dbReference type="AlphaFoldDB" id="A0A9D4KBC7"/>
<dbReference type="PANTHER" id="PTHR10704">
    <property type="entry name" value="CARBOHYDRATE SULFOTRANSFERASE"/>
    <property type="match status" value="1"/>
</dbReference>
<dbReference type="GO" id="GO:0006790">
    <property type="term" value="P:sulfur compound metabolic process"/>
    <property type="evidence" value="ECO:0007669"/>
    <property type="project" value="TreeGrafter"/>
</dbReference>
<reference evidence="2" key="1">
    <citation type="journal article" date="2019" name="bioRxiv">
        <title>The Genome of the Zebra Mussel, Dreissena polymorpha: A Resource for Invasive Species Research.</title>
        <authorList>
            <person name="McCartney M.A."/>
            <person name="Auch B."/>
            <person name="Kono T."/>
            <person name="Mallez S."/>
            <person name="Zhang Y."/>
            <person name="Obille A."/>
            <person name="Becker A."/>
            <person name="Abrahante J.E."/>
            <person name="Garbe J."/>
            <person name="Badalamenti J.P."/>
            <person name="Herman A."/>
            <person name="Mangelson H."/>
            <person name="Liachko I."/>
            <person name="Sullivan S."/>
            <person name="Sone E.D."/>
            <person name="Koren S."/>
            <person name="Silverstein K.A.T."/>
            <person name="Beckman K.B."/>
            <person name="Gohl D.M."/>
        </authorList>
    </citation>
    <scope>NUCLEOTIDE SEQUENCE</scope>
    <source>
        <strain evidence="2">Duluth1</strain>
        <tissue evidence="2">Whole animal</tissue>
    </source>
</reference>
<protein>
    <recommendedName>
        <fullName evidence="1">Sulfotransferase domain-containing protein</fullName>
    </recommendedName>
</protein>
<dbReference type="InterPro" id="IPR027417">
    <property type="entry name" value="P-loop_NTPase"/>
</dbReference>
<gene>
    <name evidence="2" type="ORF">DPMN_110048</name>
</gene>
<dbReference type="Proteomes" id="UP000828390">
    <property type="component" value="Unassembled WGS sequence"/>
</dbReference>
<accession>A0A9D4KBC7</accession>
<evidence type="ECO:0000313" key="2">
    <source>
        <dbReference type="EMBL" id="KAH3836677.1"/>
    </source>
</evidence>
<dbReference type="Pfam" id="PF00685">
    <property type="entry name" value="Sulfotransfer_1"/>
    <property type="match status" value="1"/>
</dbReference>
<dbReference type="InterPro" id="IPR000863">
    <property type="entry name" value="Sulfotransferase_dom"/>
</dbReference>
<evidence type="ECO:0000259" key="1">
    <source>
        <dbReference type="Pfam" id="PF00685"/>
    </source>
</evidence>
<comment type="caution">
    <text evidence="2">The sequence shown here is derived from an EMBL/GenBank/DDBJ whole genome shotgun (WGS) entry which is preliminary data.</text>
</comment>
<proteinExistence type="predicted"/>
<name>A0A9D4KBC7_DREPO</name>
<dbReference type="PANTHER" id="PTHR10704:SF71">
    <property type="entry name" value="CARBOHYDRATE SULFOTRANSFERASE 1-LIKE"/>
    <property type="match status" value="1"/>
</dbReference>
<keyword evidence="3" id="KW-1185">Reference proteome</keyword>
<dbReference type="SUPFAM" id="SSF52540">
    <property type="entry name" value="P-loop containing nucleoside triphosphate hydrolases"/>
    <property type="match status" value="1"/>
</dbReference>
<sequence>MNSGSTFTGRMLGHRRDAFYVYEPLWRMTLWGYYSNNTVCNTRHKSCSTSTAMIENRIKSVSGRPTENNILSPDDIREIESPISVPIRVLDHVINCRLRAVRTFLEPGVTEALKFAGPSWSDYWYCNQRGQPWDTCLNVLEGSCQQAQHVVAKVLRLSVGAYWTLLFRNNNLKVVHLFRDPRGVVNSRLNTRGYALKKTIENVKTNAEALCDKMWSDLQEGKRLMGKFPDRFKFVHYEKLVYLDKEVIELHDFLGLRLTRANLETIRRDYTNVLWKWRENRQNNAFWWRTSLPWELIKAVDNACGDVLEELGYPVFENFEHMQNMNYTDILYGLKY</sequence>
<feature type="domain" description="Sulfotransferase" evidence="1">
    <location>
        <begin position="167"/>
        <end position="305"/>
    </location>
</feature>
<organism evidence="2 3">
    <name type="scientific">Dreissena polymorpha</name>
    <name type="common">Zebra mussel</name>
    <name type="synonym">Mytilus polymorpha</name>
    <dbReference type="NCBI Taxonomy" id="45954"/>
    <lineage>
        <taxon>Eukaryota</taxon>
        <taxon>Metazoa</taxon>
        <taxon>Spiralia</taxon>
        <taxon>Lophotrochozoa</taxon>
        <taxon>Mollusca</taxon>
        <taxon>Bivalvia</taxon>
        <taxon>Autobranchia</taxon>
        <taxon>Heteroconchia</taxon>
        <taxon>Euheterodonta</taxon>
        <taxon>Imparidentia</taxon>
        <taxon>Neoheterodontei</taxon>
        <taxon>Myida</taxon>
        <taxon>Dreissenoidea</taxon>
        <taxon>Dreissenidae</taxon>
        <taxon>Dreissena</taxon>
    </lineage>
</organism>
<dbReference type="EMBL" id="JAIWYP010000004">
    <property type="protein sequence ID" value="KAH3836677.1"/>
    <property type="molecule type" value="Genomic_DNA"/>
</dbReference>
<dbReference type="InterPro" id="IPR051135">
    <property type="entry name" value="Gal/GlcNAc/GalNAc_ST"/>
</dbReference>
<dbReference type="Gene3D" id="3.40.50.300">
    <property type="entry name" value="P-loop containing nucleotide triphosphate hydrolases"/>
    <property type="match status" value="1"/>
</dbReference>
<reference evidence="2" key="2">
    <citation type="submission" date="2020-11" db="EMBL/GenBank/DDBJ databases">
        <authorList>
            <person name="McCartney M.A."/>
            <person name="Auch B."/>
            <person name="Kono T."/>
            <person name="Mallez S."/>
            <person name="Becker A."/>
            <person name="Gohl D.M."/>
            <person name="Silverstein K.A.T."/>
            <person name="Koren S."/>
            <person name="Bechman K.B."/>
            <person name="Herman A."/>
            <person name="Abrahante J.E."/>
            <person name="Garbe J."/>
        </authorList>
    </citation>
    <scope>NUCLEOTIDE SEQUENCE</scope>
    <source>
        <strain evidence="2">Duluth1</strain>
        <tissue evidence="2">Whole animal</tissue>
    </source>
</reference>
<dbReference type="GO" id="GO:0001517">
    <property type="term" value="F:N-acetylglucosamine 6-O-sulfotransferase activity"/>
    <property type="evidence" value="ECO:0007669"/>
    <property type="project" value="TreeGrafter"/>
</dbReference>
<evidence type="ECO:0000313" key="3">
    <source>
        <dbReference type="Proteomes" id="UP000828390"/>
    </source>
</evidence>
<dbReference type="GO" id="GO:0006044">
    <property type="term" value="P:N-acetylglucosamine metabolic process"/>
    <property type="evidence" value="ECO:0007669"/>
    <property type="project" value="TreeGrafter"/>
</dbReference>